<dbReference type="PhylomeDB" id="A0A0A2L4G8"/>
<evidence type="ECO:0000313" key="1">
    <source>
        <dbReference type="EMBL" id="KGO74889.1"/>
    </source>
</evidence>
<reference evidence="1 2" key="1">
    <citation type="journal article" date="2015" name="Mol. Plant Microbe Interact.">
        <title>Genome, transcriptome, and functional analyses of Penicillium expansum provide new insights into secondary metabolism and pathogenicity.</title>
        <authorList>
            <person name="Ballester A.R."/>
            <person name="Marcet-Houben M."/>
            <person name="Levin E."/>
            <person name="Sela N."/>
            <person name="Selma-Lazaro C."/>
            <person name="Carmona L."/>
            <person name="Wisniewski M."/>
            <person name="Droby S."/>
            <person name="Gonzalez-Candelas L."/>
            <person name="Gabaldon T."/>
        </authorList>
    </citation>
    <scope>NUCLEOTIDE SEQUENCE [LARGE SCALE GENOMIC DNA]</scope>
    <source>
        <strain evidence="1 2">PHI-1</strain>
    </source>
</reference>
<evidence type="ECO:0000313" key="2">
    <source>
        <dbReference type="Proteomes" id="UP000030104"/>
    </source>
</evidence>
<accession>A0A0A2L4G8</accession>
<dbReference type="Proteomes" id="UP000030104">
    <property type="component" value="Unassembled WGS sequence"/>
</dbReference>
<protein>
    <submittedName>
        <fullName evidence="1">Uncharacterized protein</fullName>
    </submittedName>
</protein>
<dbReference type="HOGENOM" id="CLU_3377291_0_0_1"/>
<name>A0A0A2L4G8_PENIT</name>
<organism evidence="1 2">
    <name type="scientific">Penicillium italicum</name>
    <name type="common">Blue mold</name>
    <dbReference type="NCBI Taxonomy" id="40296"/>
    <lineage>
        <taxon>Eukaryota</taxon>
        <taxon>Fungi</taxon>
        <taxon>Dikarya</taxon>
        <taxon>Ascomycota</taxon>
        <taxon>Pezizomycotina</taxon>
        <taxon>Eurotiomycetes</taxon>
        <taxon>Eurotiomycetidae</taxon>
        <taxon>Eurotiales</taxon>
        <taxon>Aspergillaceae</taxon>
        <taxon>Penicillium</taxon>
    </lineage>
</organism>
<gene>
    <name evidence="1" type="ORF">PITC_043900</name>
</gene>
<keyword evidence="2" id="KW-1185">Reference proteome</keyword>
<proteinExistence type="predicted"/>
<dbReference type="AlphaFoldDB" id="A0A0A2L4G8"/>
<dbReference type="EMBL" id="JQGA01000559">
    <property type="protein sequence ID" value="KGO74889.1"/>
    <property type="molecule type" value="Genomic_DNA"/>
</dbReference>
<dbReference type="OrthoDB" id="4064873at2759"/>
<sequence length="34" mass="3849">MHVTCPYHFAVILVTRPFLVSALSVQLARLHQSL</sequence>
<comment type="caution">
    <text evidence="1">The sequence shown here is derived from an EMBL/GenBank/DDBJ whole genome shotgun (WGS) entry which is preliminary data.</text>
</comment>